<keyword evidence="2 5" id="KW-0812">Transmembrane</keyword>
<feature type="transmembrane region" description="Helical" evidence="7">
    <location>
        <begin position="1191"/>
        <end position="1207"/>
    </location>
</feature>
<keyword evidence="3 7" id="KW-1133">Transmembrane helix</keyword>
<name>A0A1I8IS83_9PLAT</name>
<evidence type="ECO:0000256" key="3">
    <source>
        <dbReference type="ARBA" id="ARBA00022989"/>
    </source>
</evidence>
<dbReference type="SMART" id="SM00724">
    <property type="entry name" value="TLC"/>
    <property type="match status" value="1"/>
</dbReference>
<sequence length="1349" mass="150646">CLAGQSAGRPAEGDARRTQCRTRCSLAWPLAACVSTPNRSNIRRRLSTSWRWLHSAAPTSRGVRPPISTVQLSARNRRSSATPALAASRGSISRRSSFCRRGVNSRNPVGIGCGNCGDWPSFLRCCQRTNSRRLRDLRRRVGNRRPGLADQRPGRPGHAEVGQLHQAEVRLEHGHVLRLQVPVADRLAVQELQRRGHLGRHGLHQRLGQATAGLHELEQVSERSEFQREGETLGCLERGSVGFDDVRMSGQLRAGVQLLQEVLQPGCPLVHELQHQPAPGLPAGGQHAPAVGAPAQLPVQGELALDVGLAEDAASAAAGAAAQISVDGLAVAASVGLMVNTRKTVVLCVPDDIEAAILCRGTDGQATELPRRQQFVYLGGLGCLSFFLQSEALPDRQRAALFQAVIETVQLYNAETWTLTESLEQQRVTNAALYRRAGLVRLRDLLRRRRLQLAGHIIRAESYCPEPVQEVLLLTLQAPYRRGQARTRRFVDCLLADAGAQDSAGGVAFIRDLALKRALRSNIWCRSIRDFANHADFKLATLVGCKRRKRNARGNVTTRRAKLDHILVRLRNRDRDRLINCNTTVPLSIWSDHRLLFCKLRLQDPLYRQPKRPPRRYLELCKTLSPAANFLTRLLLRWEVLRVTLVLLSALPRHSKPRNPCHPGTLASDLREVQTAVKDAIRCVKSAVMDLGSRLVFPTMDAKKNTALNLAGNTPRSTQKRAVRYAAAALDGTAVAPVEALEIPRVATELLNRMLLARLKPVLDSFLRFELRSIARGAVTQLLELRRIIEEVSTSLDCNLDCIHQSSLVIVFIDFRKTFESVLGNALPLVLRVYSVPQQLISAVMAMYMYQDTTAVVVTPDGLSDDQFDTSSGVLQGETLEPCPFLFVLVLDRVLRSDLPQSDAGNGFLISRRTSRQHSEKRLKCLSTQRLLDGLTKAAGLTLNAQKTEVFTMPLDFTCRDQMLPGMRPRFHSAGILCTRRTRAGHRQRHEKETRASLGGRCTRCSNLRRWMVGPGLSCFGQSSRLSCSTMLRPAWTLTWKNSWTPRTLRCCSLRSVCAAARARSPTSRSTPSDLLREIRLAGWPRHPVGGSLPRAVTRPAVLDGPRRRPSRANDALPRSESPQHFMYTVTEGDDFLRSAAKKLRSDTSPLVATRGRGERIVTAVYSLMTFAAGLISVLCLRNNDLVRDRFWLVSFWVCFGFGYYAYDSVMKPYCFGMDSNERGGCVCCGWFRNGKCDFLVGCFFLAELTVPFIQIRHIMYRLGMTSLPQYLWNGVVMVITFFLSRIVVLFYIYYAYAQYRGVPVVRVFGLLPLRCNIGMLALISMQLYWFGLMLKKFAKYVYSNGKEE</sequence>
<dbReference type="GO" id="GO:0016020">
    <property type="term" value="C:membrane"/>
    <property type="evidence" value="ECO:0007669"/>
    <property type="project" value="UniProtKB-SubCell"/>
</dbReference>
<accession>A0A1I8IS83</accession>
<evidence type="ECO:0000256" key="7">
    <source>
        <dbReference type="SAM" id="Phobius"/>
    </source>
</evidence>
<evidence type="ECO:0000313" key="9">
    <source>
        <dbReference type="Proteomes" id="UP000095280"/>
    </source>
</evidence>
<evidence type="ECO:0000256" key="2">
    <source>
        <dbReference type="ARBA" id="ARBA00022692"/>
    </source>
</evidence>
<comment type="subcellular location">
    <subcellularLocation>
        <location evidence="1">Membrane</location>
        <topology evidence="1">Multi-pass membrane protein</topology>
    </subcellularLocation>
</comment>
<feature type="transmembrane region" description="Helical" evidence="7">
    <location>
        <begin position="1161"/>
        <end position="1179"/>
    </location>
</feature>
<dbReference type="Pfam" id="PF03798">
    <property type="entry name" value="TRAM_LAG1_CLN8"/>
    <property type="match status" value="1"/>
</dbReference>
<keyword evidence="9" id="KW-1185">Reference proteome</keyword>
<feature type="transmembrane region" description="Helical" evidence="7">
    <location>
        <begin position="1271"/>
        <end position="1297"/>
    </location>
</feature>
<feature type="domain" description="TLC" evidence="8">
    <location>
        <begin position="1152"/>
        <end position="1343"/>
    </location>
</feature>
<feature type="transmembrane region" description="Helical" evidence="7">
    <location>
        <begin position="1239"/>
        <end position="1259"/>
    </location>
</feature>
<reference evidence="10" key="1">
    <citation type="submission" date="2016-11" db="UniProtKB">
        <authorList>
            <consortium name="WormBaseParasite"/>
        </authorList>
    </citation>
    <scope>IDENTIFICATION</scope>
</reference>
<dbReference type="InterPro" id="IPR050846">
    <property type="entry name" value="TLCD"/>
</dbReference>
<organism evidence="9 10">
    <name type="scientific">Macrostomum lignano</name>
    <dbReference type="NCBI Taxonomy" id="282301"/>
    <lineage>
        <taxon>Eukaryota</taxon>
        <taxon>Metazoa</taxon>
        <taxon>Spiralia</taxon>
        <taxon>Lophotrochozoa</taxon>
        <taxon>Platyhelminthes</taxon>
        <taxon>Rhabditophora</taxon>
        <taxon>Macrostomorpha</taxon>
        <taxon>Macrostomida</taxon>
        <taxon>Macrostomidae</taxon>
        <taxon>Macrostomum</taxon>
    </lineage>
</organism>
<evidence type="ECO:0000256" key="4">
    <source>
        <dbReference type="ARBA" id="ARBA00023136"/>
    </source>
</evidence>
<dbReference type="Proteomes" id="UP000095280">
    <property type="component" value="Unplaced"/>
</dbReference>
<dbReference type="GO" id="GO:0005783">
    <property type="term" value="C:endoplasmic reticulum"/>
    <property type="evidence" value="ECO:0007669"/>
    <property type="project" value="TreeGrafter"/>
</dbReference>
<dbReference type="WBParaSite" id="maker-uti_cns_0015410-snap-gene-0.3-mRNA-1">
    <property type="protein sequence ID" value="maker-uti_cns_0015410-snap-gene-0.3-mRNA-1"/>
    <property type="gene ID" value="maker-uti_cns_0015410-snap-gene-0.3"/>
</dbReference>
<evidence type="ECO:0000256" key="1">
    <source>
        <dbReference type="ARBA" id="ARBA00004141"/>
    </source>
</evidence>
<dbReference type="PANTHER" id="PTHR13439:SF66">
    <property type="entry name" value="BCDNA.GH12326"/>
    <property type="match status" value="1"/>
</dbReference>
<protein>
    <submittedName>
        <fullName evidence="10">TLC domain-containing protein</fullName>
    </submittedName>
</protein>
<dbReference type="InterPro" id="IPR006634">
    <property type="entry name" value="TLC-dom"/>
</dbReference>
<dbReference type="PANTHER" id="PTHR13439">
    <property type="entry name" value="CT120 PROTEIN"/>
    <property type="match status" value="1"/>
</dbReference>
<dbReference type="GO" id="GO:0055088">
    <property type="term" value="P:lipid homeostasis"/>
    <property type="evidence" value="ECO:0007669"/>
    <property type="project" value="TreeGrafter"/>
</dbReference>
<proteinExistence type="predicted"/>
<evidence type="ECO:0000259" key="8">
    <source>
        <dbReference type="PROSITE" id="PS50922"/>
    </source>
</evidence>
<evidence type="ECO:0000256" key="6">
    <source>
        <dbReference type="SAM" id="MobiDB-lite"/>
    </source>
</evidence>
<keyword evidence="4 5" id="KW-0472">Membrane</keyword>
<feature type="transmembrane region" description="Helical" evidence="7">
    <location>
        <begin position="1309"/>
        <end position="1331"/>
    </location>
</feature>
<evidence type="ECO:0000313" key="10">
    <source>
        <dbReference type="WBParaSite" id="maker-uti_cns_0015410-snap-gene-0.3-mRNA-1"/>
    </source>
</evidence>
<feature type="region of interest" description="Disordered" evidence="6">
    <location>
        <begin position="1091"/>
        <end position="1119"/>
    </location>
</feature>
<evidence type="ECO:0000256" key="5">
    <source>
        <dbReference type="PROSITE-ProRule" id="PRU00205"/>
    </source>
</evidence>
<dbReference type="PROSITE" id="PS50922">
    <property type="entry name" value="TLC"/>
    <property type="match status" value="1"/>
</dbReference>